<feature type="compositionally biased region" description="Low complexity" evidence="2">
    <location>
        <begin position="431"/>
        <end position="448"/>
    </location>
</feature>
<dbReference type="SUPFAM" id="SSF50729">
    <property type="entry name" value="PH domain-like"/>
    <property type="match status" value="1"/>
</dbReference>
<dbReference type="InterPro" id="IPR046868">
    <property type="entry name" value="BAR_4"/>
</dbReference>
<dbReference type="FunCoup" id="A0A1V8TPU1">
    <property type="interactions" value="226"/>
</dbReference>
<dbReference type="PANTHER" id="PTHR31941:SF1">
    <property type="entry name" value="CYTOSKELETAL SIGNALING PROTEIN SLM1"/>
    <property type="match status" value="1"/>
</dbReference>
<feature type="compositionally biased region" description="Low complexity" evidence="2">
    <location>
        <begin position="9"/>
        <end position="19"/>
    </location>
</feature>
<dbReference type="PROSITE" id="PS50003">
    <property type="entry name" value="PH_DOMAIN"/>
    <property type="match status" value="1"/>
</dbReference>
<organism evidence="4 5">
    <name type="scientific">Cryoendolithus antarcticus</name>
    <dbReference type="NCBI Taxonomy" id="1507870"/>
    <lineage>
        <taxon>Eukaryota</taxon>
        <taxon>Fungi</taxon>
        <taxon>Dikarya</taxon>
        <taxon>Ascomycota</taxon>
        <taxon>Pezizomycotina</taxon>
        <taxon>Dothideomycetes</taxon>
        <taxon>Dothideomycetidae</taxon>
        <taxon>Cladosporiales</taxon>
        <taxon>Cladosporiaceae</taxon>
        <taxon>Cryoendolithus</taxon>
    </lineage>
</organism>
<sequence length="495" mass="53316">MATTSAQNTLPTRTTTSSTDPDDAIPDEDSSETTKLFNERLAAWKHACGYLEDYVTSTEKMQHAHGKEYEKVLKTVNHPLKEGHHFEQNLGGVAGLFDNIRTNTQGISNSHYETAKTLKGSVLPIFERLHSEIKNKTKGLSKGAGKGSKLVDKARNTSQKHIEYLGQHTAAFDSSAGSVKANDDPYVIQRQVYHRLNKQVLEENNNRDDLLSVQNSFAQFEAHVVSTFQTGLAQFNAVLQNQTEQARSMYGDMLGTAQRIQPDFEWNGFIKRNGATLIDPHAPKRSVESLGFANQDHRSTKALIAGSLEKKGKLKSYTTAFYAVTPAKYLHEFKTDDDFAKDPSPENSLYLPDCVIGAVDGTKFNVRGKDAGKSSIMSKMAMTHEYAFRAHTPQDAERWHAVIASVAGISNNELPEGSAPDSPAGAEKSAGWHGAPAAGTAGTAGAVTSPTHAGTTAGVGGYGDPAAAQAPLAGSGAPLSTAEKEAAGYGSEKRY</sequence>
<dbReference type="CDD" id="cd13311">
    <property type="entry name" value="PH_Slm1"/>
    <property type="match status" value="1"/>
</dbReference>
<dbReference type="InParanoid" id="A0A1V8TPU1"/>
<dbReference type="InterPro" id="IPR001849">
    <property type="entry name" value="PH_domain"/>
</dbReference>
<feature type="region of interest" description="Disordered" evidence="2">
    <location>
        <begin position="1"/>
        <end position="32"/>
    </location>
</feature>
<dbReference type="Pfam" id="PF20399">
    <property type="entry name" value="PH_20"/>
    <property type="match status" value="1"/>
</dbReference>
<feature type="compositionally biased region" description="Acidic residues" evidence="2">
    <location>
        <begin position="20"/>
        <end position="31"/>
    </location>
</feature>
<comment type="caution">
    <text evidence="4">The sequence shown here is derived from an EMBL/GenBank/DDBJ whole genome shotgun (WGS) entry which is preliminary data.</text>
</comment>
<keyword evidence="5" id="KW-1185">Reference proteome</keyword>
<evidence type="ECO:0000313" key="5">
    <source>
        <dbReference type="Proteomes" id="UP000192596"/>
    </source>
</evidence>
<evidence type="ECO:0000313" key="4">
    <source>
        <dbReference type="EMBL" id="OQO13397.1"/>
    </source>
</evidence>
<dbReference type="Gene3D" id="2.30.29.30">
    <property type="entry name" value="Pleckstrin-homology domain (PH domain)/Phosphotyrosine-binding domain (PTB)"/>
    <property type="match status" value="1"/>
</dbReference>
<gene>
    <name evidence="4" type="ORF">B0A48_01625</name>
</gene>
<dbReference type="Pfam" id="PF20400">
    <property type="entry name" value="BAR_4"/>
    <property type="match status" value="1"/>
</dbReference>
<proteinExistence type="predicted"/>
<dbReference type="Proteomes" id="UP000192596">
    <property type="component" value="Unassembled WGS sequence"/>
</dbReference>
<dbReference type="EMBL" id="NAJO01000003">
    <property type="protein sequence ID" value="OQO13397.1"/>
    <property type="molecule type" value="Genomic_DNA"/>
</dbReference>
<dbReference type="OrthoDB" id="2264563at2759"/>
<evidence type="ECO:0000256" key="1">
    <source>
        <dbReference type="ARBA" id="ARBA00022553"/>
    </source>
</evidence>
<keyword evidence="1" id="KW-0597">Phosphoprotein</keyword>
<dbReference type="InterPro" id="IPR011993">
    <property type="entry name" value="PH-like_dom_sf"/>
</dbReference>
<evidence type="ECO:0000259" key="3">
    <source>
        <dbReference type="PROSITE" id="PS50003"/>
    </source>
</evidence>
<dbReference type="STRING" id="1507870.A0A1V8TPU1"/>
<feature type="domain" description="PH" evidence="3">
    <location>
        <begin position="301"/>
        <end position="408"/>
    </location>
</feature>
<feature type="compositionally biased region" description="Low complexity" evidence="2">
    <location>
        <begin position="464"/>
        <end position="478"/>
    </location>
</feature>
<dbReference type="AlphaFoldDB" id="A0A1V8TPU1"/>
<reference evidence="5" key="1">
    <citation type="submission" date="2017-03" db="EMBL/GenBank/DDBJ databases">
        <title>Genomes of endolithic fungi from Antarctica.</title>
        <authorList>
            <person name="Coleine C."/>
            <person name="Masonjones S."/>
            <person name="Stajich J.E."/>
        </authorList>
    </citation>
    <scope>NUCLEOTIDE SEQUENCE [LARGE SCALE GENOMIC DNA]</scope>
    <source>
        <strain evidence="5">CCFEE 5527</strain>
    </source>
</reference>
<name>A0A1V8TPU1_9PEZI</name>
<dbReference type="InterPro" id="IPR027267">
    <property type="entry name" value="AH/BAR_dom_sf"/>
</dbReference>
<dbReference type="PANTHER" id="PTHR31941">
    <property type="entry name" value="CYTOSKELETAL SIGNALING PROTEIN SLM1"/>
    <property type="match status" value="1"/>
</dbReference>
<dbReference type="SUPFAM" id="SSF103657">
    <property type="entry name" value="BAR/IMD domain-like"/>
    <property type="match status" value="1"/>
</dbReference>
<dbReference type="InterPro" id="IPR046869">
    <property type="entry name" value="SLM1/RGC1-like_PH"/>
</dbReference>
<evidence type="ECO:0000256" key="2">
    <source>
        <dbReference type="SAM" id="MobiDB-lite"/>
    </source>
</evidence>
<feature type="compositionally biased region" description="Basic and acidic residues" evidence="2">
    <location>
        <begin position="482"/>
        <end position="495"/>
    </location>
</feature>
<accession>A0A1V8TPU1</accession>
<dbReference type="Gene3D" id="1.20.1270.60">
    <property type="entry name" value="Arfaptin homology (AH) domain/BAR domain"/>
    <property type="match status" value="1"/>
</dbReference>
<dbReference type="SMART" id="SM00233">
    <property type="entry name" value="PH"/>
    <property type="match status" value="1"/>
</dbReference>
<feature type="region of interest" description="Disordered" evidence="2">
    <location>
        <begin position="413"/>
        <end position="495"/>
    </location>
</feature>
<protein>
    <recommendedName>
        <fullName evidence="3">PH domain-containing protein</fullName>
    </recommendedName>
</protein>
<dbReference type="InterPro" id="IPR043453">
    <property type="entry name" value="Slm1_PH"/>
</dbReference>